<keyword evidence="2" id="KW-0067">ATP-binding</keyword>
<dbReference type="PANTHER" id="PTHR16305">
    <property type="entry name" value="TESTICULAR SOLUBLE ADENYLYL CYCLASE"/>
    <property type="match status" value="1"/>
</dbReference>
<dbReference type="PROSITE" id="PS50043">
    <property type="entry name" value="HTH_LUXR_2"/>
    <property type="match status" value="1"/>
</dbReference>
<feature type="domain" description="HTH luxR-type" evidence="3">
    <location>
        <begin position="904"/>
        <end position="969"/>
    </location>
</feature>
<reference evidence="4" key="1">
    <citation type="submission" date="2023-06" db="EMBL/GenBank/DDBJ databases">
        <title>Sysu t00039.</title>
        <authorList>
            <person name="Gao L."/>
            <person name="Fang B.-Z."/>
            <person name="Li W.-J."/>
        </authorList>
    </citation>
    <scope>NUCLEOTIDE SEQUENCE</scope>
    <source>
        <strain evidence="4">SYSU T00039</strain>
    </source>
</reference>
<dbReference type="PRINTS" id="PR00038">
    <property type="entry name" value="HTHLUXR"/>
</dbReference>
<dbReference type="Pfam" id="PF13191">
    <property type="entry name" value="AAA_16"/>
    <property type="match status" value="1"/>
</dbReference>
<proteinExistence type="predicted"/>
<evidence type="ECO:0000313" key="4">
    <source>
        <dbReference type="EMBL" id="MDN4486802.1"/>
    </source>
</evidence>
<dbReference type="GO" id="GO:0005524">
    <property type="term" value="F:ATP binding"/>
    <property type="evidence" value="ECO:0007669"/>
    <property type="project" value="UniProtKB-KW"/>
</dbReference>
<dbReference type="GO" id="GO:0006355">
    <property type="term" value="P:regulation of DNA-templated transcription"/>
    <property type="evidence" value="ECO:0007669"/>
    <property type="project" value="InterPro"/>
</dbReference>
<organism evidence="4 5">
    <name type="scientific">Demequina lignilytica</name>
    <dbReference type="NCBI Taxonomy" id="3051663"/>
    <lineage>
        <taxon>Bacteria</taxon>
        <taxon>Bacillati</taxon>
        <taxon>Actinomycetota</taxon>
        <taxon>Actinomycetes</taxon>
        <taxon>Micrococcales</taxon>
        <taxon>Demequinaceae</taxon>
        <taxon>Demequina</taxon>
    </lineage>
</organism>
<keyword evidence="5" id="KW-1185">Reference proteome</keyword>
<dbReference type="AlphaFoldDB" id="A0AAW7M7V9"/>
<evidence type="ECO:0000313" key="5">
    <source>
        <dbReference type="Proteomes" id="UP001172737"/>
    </source>
</evidence>
<dbReference type="InterPro" id="IPR000792">
    <property type="entry name" value="Tscrpt_reg_LuxR_C"/>
</dbReference>
<dbReference type="InterPro" id="IPR041664">
    <property type="entry name" value="AAA_16"/>
</dbReference>
<dbReference type="InterPro" id="IPR036388">
    <property type="entry name" value="WH-like_DNA-bd_sf"/>
</dbReference>
<dbReference type="InterPro" id="IPR016032">
    <property type="entry name" value="Sig_transdc_resp-reg_C-effctor"/>
</dbReference>
<dbReference type="RefSeq" id="WP_301144385.1">
    <property type="nucleotide sequence ID" value="NZ_JAUHPX010000001.1"/>
</dbReference>
<dbReference type="GO" id="GO:0005737">
    <property type="term" value="C:cytoplasm"/>
    <property type="evidence" value="ECO:0007669"/>
    <property type="project" value="TreeGrafter"/>
</dbReference>
<dbReference type="SMART" id="SM00421">
    <property type="entry name" value="HTH_LUXR"/>
    <property type="match status" value="1"/>
</dbReference>
<comment type="caution">
    <text evidence="4">The sequence shown here is derived from an EMBL/GenBank/DDBJ whole genome shotgun (WGS) entry which is preliminary data.</text>
</comment>
<gene>
    <name evidence="4" type="ORF">QQX10_01340</name>
</gene>
<sequence length="971" mass="103131">MAVAPLAARMVGRDTELAALLDLCAAGRAGEPRTALIRGEAGIGKTRLLRECLERAARGYEVEPVVATSHCIDLGPVGAPLTPIRRLLRDCCARVGADAIEAASGTPAIIAALATLVPELASGPSAPLTGGADYIPEAIETLVEGLSRDRHLILAVEDIHWADAATLAVLRVLATTPRATHLTLLLTYRTDDVDRGPDMAAWLAEMQRARTVTTIDISRLRAEQVAAHAGQILDREPTSTEVATLMERSEGVPFFVEELLGLPEHALPSSLREVVLARVGRLEDPGRAVVRVAAVAGARLEHDDLASAWPGEVPELTAGLHAAIAAGILGAEGDGYVFRHALIREAVYEQLLPHERKDLHRAYASDLQRRLDGGDAGAAAPAAAHWRAADDPDAAFAATVAAVAHARATLAVDIAARLGEQLVGLWGRVPRAAEVAGADLAHVRRAIAQDYLDAHEVRACLRVIDDALAAAPVSDAETRVPLILMEIRVARETERRLDRAARLDELDSLISGRNDAEAELWRAQSVTWRASCSRGAESDALHDRAVALASATGDARVLAFAKLMRAKNCWSTGHLERAHADLAEVLELCPEPDDTRLLAVNNIVCNHLQAGRFGAAVDLGLATVALVTEAGRERAGAHILSNTAEGIIASGRLEEGIAAARRSVSLSRGDSVQIVLNAKQIEGLGLAWDGRLEEYDRLIALETSVAQDTQLDLQWIGVWHQLRVDAAVVRAMASAPAARAALLSQAMSLVDPLGTAEAEHAPGDLDVLVVSAAALMGAAARVGVEVPADRVATIRSIATQLGRHPWFRSSLVLTEAHLGDATRSPDRVERWRLAVAECARGRVPRRHVHHSRYLLADALLDHGSRDEAVDLLSAVAAEAPPDGVGAVGAWATELLTRLGRSGPDLQVDGPLTERETQVLDLVAEGLSNGEIGERLFISRKTVSVHVSSILAKLGVANRTEAAAYHHASGRG</sequence>
<evidence type="ECO:0000256" key="2">
    <source>
        <dbReference type="ARBA" id="ARBA00022840"/>
    </source>
</evidence>
<dbReference type="CDD" id="cd06170">
    <property type="entry name" value="LuxR_C_like"/>
    <property type="match status" value="1"/>
</dbReference>
<dbReference type="PANTHER" id="PTHR16305:SF35">
    <property type="entry name" value="TRANSCRIPTIONAL ACTIVATOR DOMAIN"/>
    <property type="match status" value="1"/>
</dbReference>
<dbReference type="Gene3D" id="1.10.10.10">
    <property type="entry name" value="Winged helix-like DNA-binding domain superfamily/Winged helix DNA-binding domain"/>
    <property type="match status" value="1"/>
</dbReference>
<dbReference type="SUPFAM" id="SSF52540">
    <property type="entry name" value="P-loop containing nucleoside triphosphate hydrolases"/>
    <property type="match status" value="1"/>
</dbReference>
<dbReference type="InterPro" id="IPR027417">
    <property type="entry name" value="P-loop_NTPase"/>
</dbReference>
<dbReference type="EMBL" id="JAUHPX010000001">
    <property type="protein sequence ID" value="MDN4486802.1"/>
    <property type="molecule type" value="Genomic_DNA"/>
</dbReference>
<protein>
    <submittedName>
        <fullName evidence="4">AAA family ATPase</fullName>
    </submittedName>
</protein>
<dbReference type="InterPro" id="IPR011990">
    <property type="entry name" value="TPR-like_helical_dom_sf"/>
</dbReference>
<dbReference type="Pfam" id="PF00196">
    <property type="entry name" value="GerE"/>
    <property type="match status" value="1"/>
</dbReference>
<accession>A0AAW7M7V9</accession>
<dbReference type="Proteomes" id="UP001172737">
    <property type="component" value="Unassembled WGS sequence"/>
</dbReference>
<dbReference type="PROSITE" id="PS00622">
    <property type="entry name" value="HTH_LUXR_1"/>
    <property type="match status" value="1"/>
</dbReference>
<evidence type="ECO:0000256" key="1">
    <source>
        <dbReference type="ARBA" id="ARBA00022741"/>
    </source>
</evidence>
<name>A0AAW7M7V9_9MICO</name>
<dbReference type="GO" id="GO:0004016">
    <property type="term" value="F:adenylate cyclase activity"/>
    <property type="evidence" value="ECO:0007669"/>
    <property type="project" value="TreeGrafter"/>
</dbReference>
<evidence type="ECO:0000259" key="3">
    <source>
        <dbReference type="PROSITE" id="PS50043"/>
    </source>
</evidence>
<dbReference type="SUPFAM" id="SSF48452">
    <property type="entry name" value="TPR-like"/>
    <property type="match status" value="1"/>
</dbReference>
<keyword evidence="1" id="KW-0547">Nucleotide-binding</keyword>
<dbReference type="GO" id="GO:0003677">
    <property type="term" value="F:DNA binding"/>
    <property type="evidence" value="ECO:0007669"/>
    <property type="project" value="InterPro"/>
</dbReference>
<dbReference type="SUPFAM" id="SSF46894">
    <property type="entry name" value="C-terminal effector domain of the bipartite response regulators"/>
    <property type="match status" value="1"/>
</dbReference>